<evidence type="ECO:0000313" key="2">
    <source>
        <dbReference type="Proteomes" id="UP000053095"/>
    </source>
</evidence>
<dbReference type="EMBL" id="DF933813">
    <property type="protein sequence ID" value="GAM35429.1"/>
    <property type="molecule type" value="Genomic_DNA"/>
</dbReference>
<dbReference type="Proteomes" id="UP000053095">
    <property type="component" value="Unassembled WGS sequence"/>
</dbReference>
<name>A0A6V8H2B0_TALPI</name>
<organism evidence="1 2">
    <name type="scientific">Talaromyces pinophilus</name>
    <name type="common">Penicillium pinophilum</name>
    <dbReference type="NCBI Taxonomy" id="128442"/>
    <lineage>
        <taxon>Eukaryota</taxon>
        <taxon>Fungi</taxon>
        <taxon>Dikarya</taxon>
        <taxon>Ascomycota</taxon>
        <taxon>Pezizomycotina</taxon>
        <taxon>Eurotiomycetes</taxon>
        <taxon>Eurotiomycetidae</taxon>
        <taxon>Eurotiales</taxon>
        <taxon>Trichocomaceae</taxon>
        <taxon>Talaromyces</taxon>
        <taxon>Talaromyces sect. Talaromyces</taxon>
    </lineage>
</organism>
<proteinExistence type="predicted"/>
<accession>A0A6V8H2B0</accession>
<keyword evidence="2" id="KW-1185">Reference proteome</keyword>
<evidence type="ECO:0000313" key="1">
    <source>
        <dbReference type="EMBL" id="GAM35429.1"/>
    </source>
</evidence>
<dbReference type="AlphaFoldDB" id="A0A6V8H2B0"/>
<reference evidence="2" key="1">
    <citation type="journal article" date="2015" name="Genome Announc.">
        <title>Draft genome sequence of Talaromyces cellulolyticus strain Y-94, a source of lignocellulosic biomass-degrading enzymes.</title>
        <authorList>
            <person name="Fujii T."/>
            <person name="Koike H."/>
            <person name="Sawayama S."/>
            <person name="Yano S."/>
            <person name="Inoue H."/>
        </authorList>
    </citation>
    <scope>NUCLEOTIDE SEQUENCE [LARGE SCALE GENOMIC DNA]</scope>
    <source>
        <strain evidence="2">Y-94</strain>
    </source>
</reference>
<sequence length="82" mass="8799">MHDLTWLSAMGNQIARQSVKDHSLPNAEIGVDVGAGAGAGVDAESDQARKFAFEHKDTPQESQIAQSYKPTVLEHLLAMPLA</sequence>
<comment type="caution">
    <text evidence="1">The sequence shown here is derived from an EMBL/GenBank/DDBJ whole genome shotgun (WGS) entry which is preliminary data.</text>
</comment>
<gene>
    <name evidence="1" type="ORF">TCE0_017f03752</name>
</gene>
<protein>
    <submittedName>
        <fullName evidence="1">Uncharacterized protein</fullName>
    </submittedName>
</protein>